<organism evidence="2 3">
    <name type="scientific">Mycteria americana</name>
    <name type="common">Wood stork</name>
    <dbReference type="NCBI Taxonomy" id="33587"/>
    <lineage>
        <taxon>Eukaryota</taxon>
        <taxon>Metazoa</taxon>
        <taxon>Chordata</taxon>
        <taxon>Craniata</taxon>
        <taxon>Vertebrata</taxon>
        <taxon>Euteleostomi</taxon>
        <taxon>Archelosauria</taxon>
        <taxon>Archosauria</taxon>
        <taxon>Dinosauria</taxon>
        <taxon>Saurischia</taxon>
        <taxon>Theropoda</taxon>
        <taxon>Coelurosauria</taxon>
        <taxon>Aves</taxon>
        <taxon>Neognathae</taxon>
        <taxon>Neoaves</taxon>
        <taxon>Aequornithes</taxon>
        <taxon>Ciconiiformes</taxon>
        <taxon>Ciconiidae</taxon>
        <taxon>Mycteria</taxon>
    </lineage>
</organism>
<evidence type="ECO:0000256" key="1">
    <source>
        <dbReference type="SAM" id="MobiDB-lite"/>
    </source>
</evidence>
<feature type="region of interest" description="Disordered" evidence="1">
    <location>
        <begin position="132"/>
        <end position="161"/>
    </location>
</feature>
<feature type="region of interest" description="Disordered" evidence="1">
    <location>
        <begin position="17"/>
        <end position="36"/>
    </location>
</feature>
<gene>
    <name evidence="2" type="ORF">QYF61_025004</name>
</gene>
<dbReference type="EMBL" id="JAUNZN010000023">
    <property type="protein sequence ID" value="KAK4809023.1"/>
    <property type="molecule type" value="Genomic_DNA"/>
</dbReference>
<dbReference type="Proteomes" id="UP001333110">
    <property type="component" value="Unassembled WGS sequence"/>
</dbReference>
<proteinExistence type="predicted"/>
<protein>
    <submittedName>
        <fullName evidence="2">Uncharacterized protein</fullName>
    </submittedName>
</protein>
<evidence type="ECO:0000313" key="2">
    <source>
        <dbReference type="EMBL" id="KAK4809023.1"/>
    </source>
</evidence>
<sequence length="352" mass="39857">MSLLALEKSITLLARGLGESPHPAKNTSSLHRGETSMRWKSQKRISDCQQEKHPNPQMLYLRLFPVPYAVLPLVKGCGLPINERPSLALMRDMRLYQQQGALLSPPALRGARCGQRCWLGRRSSPRAVATCSRHSHAPWEQTESPGKPSSLSSPHARAAGFGHRQVPGEEHLSPVLTLFHGKPHQVWEGASEPCQSWTLPETLFSDRPLCLALVRPHLECCVQCWAPHHKRDIEGLERVQRRATELGKGLEHKADGEWPRDLGLFSLEKRRLRGDLIALYNCLKGGCREVTSDRTRGNGLKLRQGRFRLDIGKFSFTERVVQHWDRLPREVVESPSLEVFKGRLDEVLRDMV</sequence>
<dbReference type="AlphaFoldDB" id="A0AAN7MFU0"/>
<dbReference type="PANTHER" id="PTHR33332">
    <property type="entry name" value="REVERSE TRANSCRIPTASE DOMAIN-CONTAINING PROTEIN"/>
    <property type="match status" value="1"/>
</dbReference>
<evidence type="ECO:0000313" key="3">
    <source>
        <dbReference type="Proteomes" id="UP001333110"/>
    </source>
</evidence>
<keyword evidence="3" id="KW-1185">Reference proteome</keyword>
<feature type="compositionally biased region" description="Polar residues" evidence="1">
    <location>
        <begin position="141"/>
        <end position="153"/>
    </location>
</feature>
<comment type="caution">
    <text evidence="2">The sequence shown here is derived from an EMBL/GenBank/DDBJ whole genome shotgun (WGS) entry which is preliminary data.</text>
</comment>
<reference evidence="2 3" key="1">
    <citation type="journal article" date="2023" name="J. Hered.">
        <title>Chromosome-level genome of the wood stork (Mycteria americana) provides insight into avian chromosome evolution.</title>
        <authorList>
            <person name="Flamio R. Jr."/>
            <person name="Ramstad K.M."/>
        </authorList>
    </citation>
    <scope>NUCLEOTIDE SEQUENCE [LARGE SCALE GENOMIC DNA]</scope>
    <source>
        <strain evidence="2">JAX WOST 10</strain>
    </source>
</reference>
<accession>A0AAN7MFU0</accession>
<name>A0AAN7MFU0_MYCAM</name>